<keyword evidence="1" id="KW-1133">Transmembrane helix</keyword>
<evidence type="ECO:0000313" key="3">
    <source>
        <dbReference type="Proteomes" id="UP000315201"/>
    </source>
</evidence>
<keyword evidence="1" id="KW-0472">Membrane</keyword>
<protein>
    <recommendedName>
        <fullName evidence="4">Protein G-related albumin-binding (GA) module domain-containing protein</fullName>
    </recommendedName>
</protein>
<reference evidence="2 3" key="1">
    <citation type="submission" date="2019-06" db="EMBL/GenBank/DDBJ databases">
        <title>Mycoplasma nasistruthionis sp. nov. str Ms03.</title>
        <authorList>
            <person name="Botes A."/>
        </authorList>
    </citation>
    <scope>NUCLEOTIDE SEQUENCE [LARGE SCALE GENOMIC DNA]</scope>
    <source>
        <strain evidence="2 3">Ms03</strain>
    </source>
</reference>
<proteinExistence type="predicted"/>
<dbReference type="Proteomes" id="UP000315201">
    <property type="component" value="Chromosome"/>
</dbReference>
<organism evidence="2 3">
    <name type="scientific">Mycoplasma nasistruthionis</name>
    <dbReference type="NCBI Taxonomy" id="353852"/>
    <lineage>
        <taxon>Bacteria</taxon>
        <taxon>Bacillati</taxon>
        <taxon>Mycoplasmatota</taxon>
        <taxon>Mollicutes</taxon>
        <taxon>Mycoplasmataceae</taxon>
        <taxon>Mycoplasma</taxon>
    </lineage>
</organism>
<dbReference type="EMBL" id="CP041147">
    <property type="protein sequence ID" value="QDF64807.1"/>
    <property type="molecule type" value="Genomic_DNA"/>
</dbReference>
<keyword evidence="3" id="KW-1185">Reference proteome</keyword>
<evidence type="ECO:0000256" key="1">
    <source>
        <dbReference type="SAM" id="Phobius"/>
    </source>
</evidence>
<evidence type="ECO:0000313" key="2">
    <source>
        <dbReference type="EMBL" id="QDF64807.1"/>
    </source>
</evidence>
<sequence>MLNKLQKATNDFKSSDLNLKTQQEVDNLKSLINAVANIQVDKNVDSNALNAYDALRNKLIQQANSILQAFKQLQEGNQQGFNENASSNPSELKELDNLLNSKKYFDIKEKIGLNQSLTKQEKEDTKTLIDQLAKISESENNVPNILIDVIKNELNKADLSENTLPWWPFLVAVSGLLWLAGLAFILLKK</sequence>
<dbReference type="AlphaFoldDB" id="A0A4Y6I672"/>
<feature type="transmembrane region" description="Helical" evidence="1">
    <location>
        <begin position="166"/>
        <end position="187"/>
    </location>
</feature>
<accession>A0A4Y6I672</accession>
<keyword evidence="1" id="KW-0812">Transmembrane</keyword>
<gene>
    <name evidence="2" type="ORF">FIV53_00555</name>
</gene>
<name>A0A4Y6I672_9MOLU</name>
<evidence type="ECO:0008006" key="4">
    <source>
        <dbReference type="Google" id="ProtNLM"/>
    </source>
</evidence>